<comment type="caution">
    <text evidence="3">The sequence shown here is derived from an EMBL/GenBank/DDBJ whole genome shotgun (WGS) entry which is preliminary data.</text>
</comment>
<dbReference type="InterPro" id="IPR036890">
    <property type="entry name" value="HATPase_C_sf"/>
</dbReference>
<accession>A0A7X0M767</accession>
<keyword evidence="1" id="KW-0808">Transferase</keyword>
<dbReference type="RefSeq" id="WP_221474879.1">
    <property type="nucleotide sequence ID" value="NZ_BAAALO010000040.1"/>
</dbReference>
<dbReference type="Proteomes" id="UP000555564">
    <property type="component" value="Unassembled WGS sequence"/>
</dbReference>
<dbReference type="Gene3D" id="3.30.565.10">
    <property type="entry name" value="Histidine kinase-like ATPase, C-terminal domain"/>
    <property type="match status" value="1"/>
</dbReference>
<evidence type="ECO:0000256" key="1">
    <source>
        <dbReference type="ARBA" id="ARBA00022527"/>
    </source>
</evidence>
<dbReference type="Pfam" id="PF13581">
    <property type="entry name" value="HATPase_c_2"/>
    <property type="match status" value="1"/>
</dbReference>
<dbReference type="SUPFAM" id="SSF55874">
    <property type="entry name" value="ATPase domain of HSP90 chaperone/DNA topoisomerase II/histidine kinase"/>
    <property type="match status" value="1"/>
</dbReference>
<name>A0A7X0M767_9ACTN</name>
<dbReference type="PANTHER" id="PTHR35526:SF3">
    <property type="entry name" value="ANTI-SIGMA-F FACTOR RSBW"/>
    <property type="match status" value="1"/>
</dbReference>
<keyword evidence="4" id="KW-1185">Reference proteome</keyword>
<dbReference type="EMBL" id="JACHIU010000001">
    <property type="protein sequence ID" value="MBB6474230.1"/>
    <property type="molecule type" value="Genomic_DNA"/>
</dbReference>
<dbReference type="InterPro" id="IPR050267">
    <property type="entry name" value="Anti-sigma-factor_SerPK"/>
</dbReference>
<evidence type="ECO:0000259" key="2">
    <source>
        <dbReference type="Pfam" id="PF13581"/>
    </source>
</evidence>
<sequence length="153" mass="16695">MRPIPFRATLIGELELPRITSSPGAARDAVDTWLGDDHPAGFDVRLVVSELVTNAVRHSDLPAAHGVHLRLYDLGGLIRVEVQDPGAVRTTPKAETAGDDWTREGGRGLFIVEQCSTRWGVDYRPSPHGCLVWCEILSGTGERFVGDDHRGTT</sequence>
<keyword evidence="1" id="KW-0723">Serine/threonine-protein kinase</keyword>
<proteinExistence type="predicted"/>
<gene>
    <name evidence="3" type="ORF">BJ992_003661</name>
</gene>
<feature type="domain" description="Histidine kinase/HSP90-like ATPase" evidence="2">
    <location>
        <begin position="42"/>
        <end position="131"/>
    </location>
</feature>
<dbReference type="GO" id="GO:0004674">
    <property type="term" value="F:protein serine/threonine kinase activity"/>
    <property type="evidence" value="ECO:0007669"/>
    <property type="project" value="UniProtKB-KW"/>
</dbReference>
<dbReference type="InterPro" id="IPR003594">
    <property type="entry name" value="HATPase_dom"/>
</dbReference>
<keyword evidence="1" id="KW-0418">Kinase</keyword>
<organism evidence="3 4">
    <name type="scientific">Sphaerisporangium rubeum</name>
    <dbReference type="NCBI Taxonomy" id="321317"/>
    <lineage>
        <taxon>Bacteria</taxon>
        <taxon>Bacillati</taxon>
        <taxon>Actinomycetota</taxon>
        <taxon>Actinomycetes</taxon>
        <taxon>Streptosporangiales</taxon>
        <taxon>Streptosporangiaceae</taxon>
        <taxon>Sphaerisporangium</taxon>
    </lineage>
</organism>
<evidence type="ECO:0000313" key="3">
    <source>
        <dbReference type="EMBL" id="MBB6474230.1"/>
    </source>
</evidence>
<reference evidence="3 4" key="1">
    <citation type="submission" date="2020-08" db="EMBL/GenBank/DDBJ databases">
        <title>Sequencing the genomes of 1000 actinobacteria strains.</title>
        <authorList>
            <person name="Klenk H.-P."/>
        </authorList>
    </citation>
    <scope>NUCLEOTIDE SEQUENCE [LARGE SCALE GENOMIC DNA]</scope>
    <source>
        <strain evidence="3 4">DSM 44936</strain>
    </source>
</reference>
<evidence type="ECO:0000313" key="4">
    <source>
        <dbReference type="Proteomes" id="UP000555564"/>
    </source>
</evidence>
<dbReference type="PANTHER" id="PTHR35526">
    <property type="entry name" value="ANTI-SIGMA-F FACTOR RSBW-RELATED"/>
    <property type="match status" value="1"/>
</dbReference>
<dbReference type="CDD" id="cd16936">
    <property type="entry name" value="HATPase_RsbW-like"/>
    <property type="match status" value="1"/>
</dbReference>
<protein>
    <submittedName>
        <fullName evidence="3">Anti-sigma regulatory factor (Ser/Thr protein kinase)</fullName>
    </submittedName>
</protein>
<dbReference type="AlphaFoldDB" id="A0A7X0M767"/>